<evidence type="ECO:0008006" key="3">
    <source>
        <dbReference type="Google" id="ProtNLM"/>
    </source>
</evidence>
<proteinExistence type="predicted"/>
<gene>
    <name evidence="1" type="ORF">LTRI10_LOCUS11763</name>
</gene>
<organism evidence="1 2">
    <name type="scientific">Linum trigynum</name>
    <dbReference type="NCBI Taxonomy" id="586398"/>
    <lineage>
        <taxon>Eukaryota</taxon>
        <taxon>Viridiplantae</taxon>
        <taxon>Streptophyta</taxon>
        <taxon>Embryophyta</taxon>
        <taxon>Tracheophyta</taxon>
        <taxon>Spermatophyta</taxon>
        <taxon>Magnoliopsida</taxon>
        <taxon>eudicotyledons</taxon>
        <taxon>Gunneridae</taxon>
        <taxon>Pentapetalae</taxon>
        <taxon>rosids</taxon>
        <taxon>fabids</taxon>
        <taxon>Malpighiales</taxon>
        <taxon>Linaceae</taxon>
        <taxon>Linum</taxon>
    </lineage>
</organism>
<sequence>MIRLLLCALLVQSEFHPRRSKGISSTDVIVDPTATSGSVSTPRLLLLHERPSAAQRRRHVDEAEALQLMTNRHCTRSSPKPAMERG</sequence>
<reference evidence="1 2" key="1">
    <citation type="submission" date="2024-04" db="EMBL/GenBank/DDBJ databases">
        <authorList>
            <person name="Fracassetti M."/>
        </authorList>
    </citation>
    <scope>NUCLEOTIDE SEQUENCE [LARGE SCALE GENOMIC DNA]</scope>
</reference>
<evidence type="ECO:0000313" key="2">
    <source>
        <dbReference type="Proteomes" id="UP001497516"/>
    </source>
</evidence>
<protein>
    <recommendedName>
        <fullName evidence="3">Secreted protein</fullName>
    </recommendedName>
</protein>
<dbReference type="EMBL" id="OZ034815">
    <property type="protein sequence ID" value="CAL1368839.1"/>
    <property type="molecule type" value="Genomic_DNA"/>
</dbReference>
<accession>A0AAV2D8Q5</accession>
<dbReference type="Proteomes" id="UP001497516">
    <property type="component" value="Chromosome 2"/>
</dbReference>
<name>A0AAV2D8Q5_9ROSI</name>
<dbReference type="AlphaFoldDB" id="A0AAV2D8Q5"/>
<evidence type="ECO:0000313" key="1">
    <source>
        <dbReference type="EMBL" id="CAL1368839.1"/>
    </source>
</evidence>
<keyword evidence="2" id="KW-1185">Reference proteome</keyword>